<protein>
    <submittedName>
        <fullName evidence="1">27635_t:CDS:1</fullName>
    </submittedName>
</protein>
<comment type="caution">
    <text evidence="1">The sequence shown here is derived from an EMBL/GenBank/DDBJ whole genome shotgun (WGS) entry which is preliminary data.</text>
</comment>
<reference evidence="1 2" key="1">
    <citation type="submission" date="2021-06" db="EMBL/GenBank/DDBJ databases">
        <authorList>
            <person name="Kallberg Y."/>
            <person name="Tangrot J."/>
            <person name="Rosling A."/>
        </authorList>
    </citation>
    <scope>NUCLEOTIDE SEQUENCE [LARGE SCALE GENOMIC DNA]</scope>
    <source>
        <strain evidence="1 2">120-4 pot B 10/14</strain>
    </source>
</reference>
<keyword evidence="2" id="KW-1185">Reference proteome</keyword>
<name>A0ABN7XDC6_GIGMA</name>
<gene>
    <name evidence="1" type="ORF">GMARGA_LOCUS41667</name>
</gene>
<sequence length="59" mass="6817">IEKGGPAWQQLQKNQDTSKKKLVQSLSNLRKIENTQTLRWTIVAQKGSKFQLKAIEYES</sequence>
<accession>A0ABN7XDC6</accession>
<dbReference type="EMBL" id="CAJVQB010116753">
    <property type="protein sequence ID" value="CAG8852846.1"/>
    <property type="molecule type" value="Genomic_DNA"/>
</dbReference>
<feature type="non-terminal residue" evidence="1">
    <location>
        <position position="1"/>
    </location>
</feature>
<organism evidence="1 2">
    <name type="scientific">Gigaspora margarita</name>
    <dbReference type="NCBI Taxonomy" id="4874"/>
    <lineage>
        <taxon>Eukaryota</taxon>
        <taxon>Fungi</taxon>
        <taxon>Fungi incertae sedis</taxon>
        <taxon>Mucoromycota</taxon>
        <taxon>Glomeromycotina</taxon>
        <taxon>Glomeromycetes</taxon>
        <taxon>Diversisporales</taxon>
        <taxon>Gigasporaceae</taxon>
        <taxon>Gigaspora</taxon>
    </lineage>
</organism>
<feature type="non-terminal residue" evidence="1">
    <location>
        <position position="59"/>
    </location>
</feature>
<evidence type="ECO:0000313" key="2">
    <source>
        <dbReference type="Proteomes" id="UP000789901"/>
    </source>
</evidence>
<dbReference type="Proteomes" id="UP000789901">
    <property type="component" value="Unassembled WGS sequence"/>
</dbReference>
<proteinExistence type="predicted"/>
<evidence type="ECO:0000313" key="1">
    <source>
        <dbReference type="EMBL" id="CAG8852846.1"/>
    </source>
</evidence>